<sequence>MTVGEGSSMLRSEQLRECFRLANSLDELAMFAVGPRCTAPYTYMLQYYLNIQAAVKASATPLTETSSDIPRGFVEMSNICLRFRRGGSKRARNELDVDLDEAIGHFRGRVRAQEREWERLGWNLPMVVETTSGAITLV</sequence>
<keyword evidence="2" id="KW-1185">Reference proteome</keyword>
<accession>W7HQ25</accession>
<evidence type="ECO:0000313" key="1">
    <source>
        <dbReference type="EMBL" id="EWC45254.1"/>
    </source>
</evidence>
<dbReference type="HOGENOM" id="CLU_1855241_0_0_1"/>
<dbReference type="EMBL" id="KI966429">
    <property type="protein sequence ID" value="EWC45254.1"/>
    <property type="molecule type" value="Genomic_DNA"/>
</dbReference>
<gene>
    <name evidence="1" type="ORF">DRE_05981</name>
</gene>
<dbReference type="AlphaFoldDB" id="W7HQ25"/>
<evidence type="ECO:0000313" key="2">
    <source>
        <dbReference type="Proteomes" id="UP000024837"/>
    </source>
</evidence>
<organism evidence="1 2">
    <name type="scientific">Drechslerella stenobrocha 248</name>
    <dbReference type="NCBI Taxonomy" id="1043628"/>
    <lineage>
        <taxon>Eukaryota</taxon>
        <taxon>Fungi</taxon>
        <taxon>Dikarya</taxon>
        <taxon>Ascomycota</taxon>
        <taxon>Pezizomycotina</taxon>
        <taxon>Orbiliomycetes</taxon>
        <taxon>Orbiliales</taxon>
        <taxon>Orbiliaceae</taxon>
        <taxon>Drechslerella</taxon>
    </lineage>
</organism>
<dbReference type="OrthoDB" id="2951834at2759"/>
<proteinExistence type="predicted"/>
<dbReference type="Proteomes" id="UP000024837">
    <property type="component" value="Unassembled WGS sequence"/>
</dbReference>
<protein>
    <submittedName>
        <fullName evidence="1">Uncharacterized protein</fullName>
    </submittedName>
</protein>
<reference evidence="1 2" key="1">
    <citation type="submission" date="2013-05" db="EMBL/GenBank/DDBJ databases">
        <title>Drechslerella stenobrocha genome reveals carnivorous origination and mechanical trapping mechanism of predatory fungi.</title>
        <authorList>
            <person name="Liu X."/>
            <person name="Zhang W."/>
            <person name="Liu K."/>
        </authorList>
    </citation>
    <scope>NUCLEOTIDE SEQUENCE [LARGE SCALE GENOMIC DNA]</scope>
    <source>
        <strain evidence="1 2">248</strain>
    </source>
</reference>
<name>W7HQ25_9PEZI</name>